<feature type="signal peptide" evidence="2">
    <location>
        <begin position="1"/>
        <end position="30"/>
    </location>
</feature>
<keyword evidence="2" id="KW-0732">Signal</keyword>
<reference evidence="4 5" key="2">
    <citation type="journal article" date="2019" name="G3 (Bethesda)">
        <title>Hybrid Assembly of the Genome of the Entomopathogenic Nematode Steinernema carpocapsae Identifies the X-Chromosome.</title>
        <authorList>
            <person name="Serra L."/>
            <person name="Macchietto M."/>
            <person name="Macias-Munoz A."/>
            <person name="McGill C.J."/>
            <person name="Rodriguez I.M."/>
            <person name="Rodriguez B."/>
            <person name="Murad R."/>
            <person name="Mortazavi A."/>
        </authorList>
    </citation>
    <scope>NUCLEOTIDE SEQUENCE [LARGE SCALE GENOMIC DNA]</scope>
    <source>
        <strain evidence="4 5">ALL</strain>
    </source>
</reference>
<accession>A0A4U5P0U4</accession>
<dbReference type="AlphaFoldDB" id="A0A4U5P0U4"/>
<evidence type="ECO:0000259" key="3">
    <source>
        <dbReference type="Pfam" id="PF01826"/>
    </source>
</evidence>
<dbReference type="InterPro" id="IPR036084">
    <property type="entry name" value="Ser_inhib-like_sf"/>
</dbReference>
<sequence length="111" mass="12004">MLLVVSFTKKCFQLKIQFFAVLLFVSAGLADSGAAKNKCGPNEYWNPNATCDDTCAHPDAHLCLIIGHPACTCIKGYVKDVEGGKCIPLKDCPKRCPLTTVKPSNNESISE</sequence>
<name>A0A4U5P0U4_STECR</name>
<feature type="domain" description="TIL" evidence="3">
    <location>
        <begin position="39"/>
        <end position="92"/>
    </location>
</feature>
<proteinExistence type="predicted"/>
<dbReference type="Proteomes" id="UP000298663">
    <property type="component" value="Unassembled WGS sequence"/>
</dbReference>
<dbReference type="InterPro" id="IPR002919">
    <property type="entry name" value="TIL_dom"/>
</dbReference>
<evidence type="ECO:0000256" key="2">
    <source>
        <dbReference type="SAM" id="SignalP"/>
    </source>
</evidence>
<evidence type="ECO:0000313" key="5">
    <source>
        <dbReference type="Proteomes" id="UP000298663"/>
    </source>
</evidence>
<organism evidence="4 5">
    <name type="scientific">Steinernema carpocapsae</name>
    <name type="common">Entomopathogenic nematode</name>
    <dbReference type="NCBI Taxonomy" id="34508"/>
    <lineage>
        <taxon>Eukaryota</taxon>
        <taxon>Metazoa</taxon>
        <taxon>Ecdysozoa</taxon>
        <taxon>Nematoda</taxon>
        <taxon>Chromadorea</taxon>
        <taxon>Rhabditida</taxon>
        <taxon>Tylenchina</taxon>
        <taxon>Panagrolaimomorpha</taxon>
        <taxon>Strongyloidoidea</taxon>
        <taxon>Steinernematidae</taxon>
        <taxon>Steinernema</taxon>
    </lineage>
</organism>
<evidence type="ECO:0000256" key="1">
    <source>
        <dbReference type="ARBA" id="ARBA00022900"/>
    </source>
</evidence>
<gene>
    <name evidence="4" type="ORF">L596_013650</name>
</gene>
<dbReference type="SUPFAM" id="SSF57567">
    <property type="entry name" value="Serine protease inhibitors"/>
    <property type="match status" value="1"/>
</dbReference>
<comment type="caution">
    <text evidence="4">The sequence shown here is derived from an EMBL/GenBank/DDBJ whole genome shotgun (WGS) entry which is preliminary data.</text>
</comment>
<keyword evidence="1" id="KW-0722">Serine protease inhibitor</keyword>
<keyword evidence="5" id="KW-1185">Reference proteome</keyword>
<dbReference type="OrthoDB" id="5836232at2759"/>
<dbReference type="CDD" id="cd19941">
    <property type="entry name" value="TIL"/>
    <property type="match status" value="1"/>
</dbReference>
<feature type="chain" id="PRO_5020660566" description="TIL domain-containing protein" evidence="2">
    <location>
        <begin position="31"/>
        <end position="111"/>
    </location>
</feature>
<reference evidence="4 5" key="1">
    <citation type="journal article" date="2015" name="Genome Biol.">
        <title>Comparative genomics of Steinernema reveals deeply conserved gene regulatory networks.</title>
        <authorList>
            <person name="Dillman A.R."/>
            <person name="Macchietto M."/>
            <person name="Porter C.F."/>
            <person name="Rogers A."/>
            <person name="Williams B."/>
            <person name="Antoshechkin I."/>
            <person name="Lee M.M."/>
            <person name="Goodwin Z."/>
            <person name="Lu X."/>
            <person name="Lewis E.E."/>
            <person name="Goodrich-Blair H."/>
            <person name="Stock S.P."/>
            <person name="Adams B.J."/>
            <person name="Sternberg P.W."/>
            <person name="Mortazavi A."/>
        </authorList>
    </citation>
    <scope>NUCLEOTIDE SEQUENCE [LARGE SCALE GENOMIC DNA]</scope>
    <source>
        <strain evidence="4 5">ALL</strain>
    </source>
</reference>
<evidence type="ECO:0000313" key="4">
    <source>
        <dbReference type="EMBL" id="TKR89568.1"/>
    </source>
</evidence>
<keyword evidence="1" id="KW-0646">Protease inhibitor</keyword>
<dbReference type="Gene3D" id="2.10.25.10">
    <property type="entry name" value="Laminin"/>
    <property type="match status" value="1"/>
</dbReference>
<dbReference type="GO" id="GO:0004867">
    <property type="term" value="F:serine-type endopeptidase inhibitor activity"/>
    <property type="evidence" value="ECO:0007669"/>
    <property type="project" value="UniProtKB-KW"/>
</dbReference>
<dbReference type="EMBL" id="AZBU02000003">
    <property type="protein sequence ID" value="TKR89568.1"/>
    <property type="molecule type" value="Genomic_DNA"/>
</dbReference>
<dbReference type="Pfam" id="PF01826">
    <property type="entry name" value="TIL"/>
    <property type="match status" value="1"/>
</dbReference>
<protein>
    <recommendedName>
        <fullName evidence="3">TIL domain-containing protein</fullName>
    </recommendedName>
</protein>